<proteinExistence type="predicted"/>
<protein>
    <submittedName>
        <fullName evidence="2">Uncharacterized protein</fullName>
    </submittedName>
</protein>
<organism evidence="2 3">
    <name type="scientific">Nostocoides jenkinsii Ben 74</name>
    <dbReference type="NCBI Taxonomy" id="1193518"/>
    <lineage>
        <taxon>Bacteria</taxon>
        <taxon>Bacillati</taxon>
        <taxon>Actinomycetota</taxon>
        <taxon>Actinomycetes</taxon>
        <taxon>Micrococcales</taxon>
        <taxon>Intrasporangiaceae</taxon>
        <taxon>Nostocoides</taxon>
    </lineage>
</organism>
<feature type="region of interest" description="Disordered" evidence="1">
    <location>
        <begin position="1"/>
        <end position="70"/>
    </location>
</feature>
<keyword evidence="3" id="KW-1185">Reference proteome</keyword>
<gene>
    <name evidence="2" type="ORF">BN13_980012</name>
</gene>
<feature type="compositionally biased region" description="Basic residues" evidence="1">
    <location>
        <begin position="26"/>
        <end position="36"/>
    </location>
</feature>
<name>A0A077MFW1_9MICO</name>
<dbReference type="Proteomes" id="UP000035720">
    <property type="component" value="Unassembled WGS sequence"/>
</dbReference>
<comment type="caution">
    <text evidence="2">The sequence shown here is derived from an EMBL/GenBank/DDBJ whole genome shotgun (WGS) entry which is preliminary data.</text>
</comment>
<evidence type="ECO:0000256" key="1">
    <source>
        <dbReference type="SAM" id="MobiDB-lite"/>
    </source>
</evidence>
<dbReference type="AlphaFoldDB" id="A0A077MFW1"/>
<reference evidence="2 3" key="1">
    <citation type="journal article" date="2013" name="ISME J.">
        <title>A metabolic model for members of the genus Tetrasphaera involved in enhanced biological phosphorus removal.</title>
        <authorList>
            <person name="Kristiansen R."/>
            <person name="Nguyen H.T.T."/>
            <person name="Saunders A.M."/>
            <person name="Nielsen J.L."/>
            <person name="Wimmer R."/>
            <person name="Le V.Q."/>
            <person name="McIlroy S.J."/>
            <person name="Petrovski S."/>
            <person name="Seviour R.J."/>
            <person name="Calteau A."/>
            <person name="Nielsen K.L."/>
            <person name="Nielsen P.H."/>
        </authorList>
    </citation>
    <scope>NUCLEOTIDE SEQUENCE [LARGE SCALE GENOMIC DNA]</scope>
    <source>
        <strain evidence="2 3">Ben 74</strain>
    </source>
</reference>
<feature type="compositionally biased region" description="Low complexity" evidence="1">
    <location>
        <begin position="8"/>
        <end position="25"/>
    </location>
</feature>
<accession>A0A077MFW1</accession>
<dbReference type="EMBL" id="CAJC01000214">
    <property type="protein sequence ID" value="CCI55075.1"/>
    <property type="molecule type" value="Genomic_DNA"/>
</dbReference>
<evidence type="ECO:0000313" key="2">
    <source>
        <dbReference type="EMBL" id="CCI55075.1"/>
    </source>
</evidence>
<dbReference type="STRING" id="1193518.BN13_980012"/>
<evidence type="ECO:0000313" key="3">
    <source>
        <dbReference type="Proteomes" id="UP000035720"/>
    </source>
</evidence>
<sequence length="93" mass="10052">MTWSDCGRSSNPAAPSRRSSRALPGTRRRRGPRSARRTSISPPQAPWRNSSTPAPPAPPDPHHPDRHRLIGTNLFLVGPIRADPIGGRAALPP</sequence>